<evidence type="ECO:0000313" key="7">
    <source>
        <dbReference type="EMBL" id="MBK6974579.1"/>
    </source>
</evidence>
<feature type="binding site" evidence="5">
    <location>
        <position position="222"/>
    </location>
    <ligand>
        <name>substrate</name>
    </ligand>
</feature>
<keyword evidence="4 5" id="KW-0862">Zinc</keyword>
<dbReference type="InterPro" id="IPR050287">
    <property type="entry name" value="MTA/SAH_deaminase"/>
</dbReference>
<dbReference type="CDD" id="cd01298">
    <property type="entry name" value="ATZ_TRZ_like"/>
    <property type="match status" value="1"/>
</dbReference>
<dbReference type="PANTHER" id="PTHR43794">
    <property type="entry name" value="AMINOHYDROLASE SSNA-RELATED"/>
    <property type="match status" value="1"/>
</dbReference>
<keyword evidence="3 5" id="KW-0378">Hydrolase</keyword>
<dbReference type="InterPro" id="IPR011059">
    <property type="entry name" value="Metal-dep_hydrolase_composite"/>
</dbReference>
<dbReference type="FunFam" id="3.20.20.140:FF:000014">
    <property type="entry name" value="5-methylthioadenosine/S-adenosylhomocysteine deaminase"/>
    <property type="match status" value="1"/>
</dbReference>
<proteinExistence type="inferred from homology"/>
<dbReference type="AlphaFoldDB" id="A0A9D7E5L1"/>
<feature type="binding site" evidence="5">
    <location>
        <position position="307"/>
    </location>
    <ligand>
        <name>Zn(2+)</name>
        <dbReference type="ChEBI" id="CHEBI:29105"/>
    </ligand>
</feature>
<sequence>MNEAVDLLIEPRWIIPIEPPGSVLESHSVAVRNGRIVAVLPTDSARSRFVADTAVTLPDHVLLPGLVNAHTHAAMALLRGLGDDLPLMRWLQEAVWPAEGRLVCADFVHDGTLLACAEMLRGGVTCFSDMYFFPDAAARAAALAGVRCVLGIIAIEFASGYASDADDYLAKGLATRDAWRGDPLVSFCMAPHAPYTVSDRTFGRILMLAEQLDLPIHLHVHETVHEIEESVSQHGMRPIERLQRLGLVGPSLIGVHAVHLSHEEIDLLARNACSVVHCPTSNMKLASGIAPIRQLKDAGVRVALGSDGAASNNRLDILQEMRQAALLSKVATGDASSLPAHQSLRMATLDGAAALGLGERIGSIEAGKLADLIAIDLGDWIAAPCFDPASHIVYVAGREQVSHVWVGGQPRMLDKALLQFSNTELRRISNLWHNKLVT</sequence>
<dbReference type="EC" id="3.5.4.28" evidence="5"/>
<dbReference type="InterPro" id="IPR006680">
    <property type="entry name" value="Amidohydro-rel"/>
</dbReference>
<dbReference type="InterPro" id="IPR023512">
    <property type="entry name" value="Deaminase_MtaD/DadD"/>
</dbReference>
<comment type="similarity">
    <text evidence="1">Belongs to the metallo-dependent hydrolases superfamily. ATZ/TRZ family.</text>
</comment>
<feature type="binding site" evidence="5">
    <location>
        <position position="72"/>
    </location>
    <ligand>
        <name>Zn(2+)</name>
        <dbReference type="ChEBI" id="CHEBI:29105"/>
    </ligand>
</feature>
<feature type="binding site" evidence="5">
    <location>
        <position position="70"/>
    </location>
    <ligand>
        <name>Zn(2+)</name>
        <dbReference type="ChEBI" id="CHEBI:29105"/>
    </ligand>
</feature>
<evidence type="ECO:0000256" key="1">
    <source>
        <dbReference type="ARBA" id="ARBA00006745"/>
    </source>
</evidence>
<evidence type="ECO:0000256" key="3">
    <source>
        <dbReference type="ARBA" id="ARBA00022801"/>
    </source>
</evidence>
<protein>
    <recommendedName>
        <fullName evidence="5">5-methylthioadenosine/S-adenosylhomocysteine deaminase</fullName>
        <shortName evidence="5">MTA/SAH deaminase</shortName>
        <ecNumber evidence="5">3.5.4.28</ecNumber>
        <ecNumber evidence="5">3.5.4.31</ecNumber>
    </recommendedName>
</protein>
<organism evidence="7 8">
    <name type="scientific">Candidatus Methylophosphatis roskildensis</name>
    <dbReference type="NCBI Taxonomy" id="2899263"/>
    <lineage>
        <taxon>Bacteria</taxon>
        <taxon>Pseudomonadati</taxon>
        <taxon>Pseudomonadota</taxon>
        <taxon>Betaproteobacteria</taxon>
        <taxon>Nitrosomonadales</taxon>
        <taxon>Sterolibacteriaceae</taxon>
        <taxon>Candidatus Methylophosphatis</taxon>
    </lineage>
</organism>
<evidence type="ECO:0000313" key="8">
    <source>
        <dbReference type="Proteomes" id="UP000807785"/>
    </source>
</evidence>
<feature type="domain" description="Amidohydrolase-related" evidence="6">
    <location>
        <begin position="61"/>
        <end position="409"/>
    </location>
</feature>
<dbReference type="InterPro" id="IPR032466">
    <property type="entry name" value="Metal_Hydrolase"/>
</dbReference>
<evidence type="ECO:0000259" key="6">
    <source>
        <dbReference type="Pfam" id="PF01979"/>
    </source>
</evidence>
<name>A0A9D7E5L1_9PROT</name>
<dbReference type="HAMAP" id="MF_01281">
    <property type="entry name" value="MTA_SAH_deamin"/>
    <property type="match status" value="1"/>
</dbReference>
<reference evidence="7" key="1">
    <citation type="submission" date="2020-10" db="EMBL/GenBank/DDBJ databases">
        <title>Connecting structure to function with the recovery of over 1000 high-quality activated sludge metagenome-assembled genomes encoding full-length rRNA genes using long-read sequencing.</title>
        <authorList>
            <person name="Singleton C.M."/>
            <person name="Petriglieri F."/>
            <person name="Kristensen J.M."/>
            <person name="Kirkegaard R.H."/>
            <person name="Michaelsen T.Y."/>
            <person name="Andersen M.H."/>
            <person name="Karst S.M."/>
            <person name="Dueholm M.S."/>
            <person name="Nielsen P.H."/>
            <person name="Albertsen M."/>
        </authorList>
    </citation>
    <scope>NUCLEOTIDE SEQUENCE</scope>
    <source>
        <strain evidence="7">Bjer_18-Q3-R1-45_BAT3C.347</strain>
    </source>
</reference>
<accession>A0A9D7E5L1</accession>
<dbReference type="SUPFAM" id="SSF51338">
    <property type="entry name" value="Composite domain of metallo-dependent hydrolases"/>
    <property type="match status" value="1"/>
</dbReference>
<feature type="binding site" evidence="5">
    <location>
        <position position="307"/>
    </location>
    <ligand>
        <name>substrate</name>
    </ligand>
</feature>
<comment type="cofactor">
    <cofactor evidence="5">
        <name>Zn(2+)</name>
        <dbReference type="ChEBI" id="CHEBI:29105"/>
    </cofactor>
    <text evidence="5">Binds 1 zinc ion per subunit.</text>
</comment>
<dbReference type="NCBIfam" id="NF006549">
    <property type="entry name" value="PRK09045.1"/>
    <property type="match status" value="1"/>
</dbReference>
<dbReference type="PANTHER" id="PTHR43794:SF11">
    <property type="entry name" value="AMIDOHYDROLASE-RELATED DOMAIN-CONTAINING PROTEIN"/>
    <property type="match status" value="1"/>
</dbReference>
<dbReference type="GO" id="GO:0090614">
    <property type="term" value="F:5'-methylthioadenosine deaminase activity"/>
    <property type="evidence" value="ECO:0007669"/>
    <property type="project" value="UniProtKB-UniRule"/>
</dbReference>
<keyword evidence="2 5" id="KW-0479">Metal-binding</keyword>
<comment type="catalytic activity">
    <reaction evidence="5">
        <text>S-adenosyl-L-homocysteine + H2O + H(+) = S-inosyl-L-homocysteine + NH4(+)</text>
        <dbReference type="Rhea" id="RHEA:20716"/>
        <dbReference type="ChEBI" id="CHEBI:15377"/>
        <dbReference type="ChEBI" id="CHEBI:15378"/>
        <dbReference type="ChEBI" id="CHEBI:28938"/>
        <dbReference type="ChEBI" id="CHEBI:57856"/>
        <dbReference type="ChEBI" id="CHEBI:57985"/>
        <dbReference type="EC" id="3.5.4.28"/>
    </reaction>
</comment>
<dbReference type="Gene3D" id="3.20.20.140">
    <property type="entry name" value="Metal-dependent hydrolases"/>
    <property type="match status" value="1"/>
</dbReference>
<dbReference type="SUPFAM" id="SSF51556">
    <property type="entry name" value="Metallo-dependent hydrolases"/>
    <property type="match status" value="1"/>
</dbReference>
<dbReference type="Gene3D" id="2.30.40.10">
    <property type="entry name" value="Urease, subunit C, domain 1"/>
    <property type="match status" value="1"/>
</dbReference>
<comment type="caution">
    <text evidence="5">Lacks conserved residue(s) required for the propagation of feature annotation.</text>
</comment>
<comment type="caution">
    <text evidence="7">The sequence shown here is derived from an EMBL/GenBank/DDBJ whole genome shotgun (WGS) entry which is preliminary data.</text>
</comment>
<evidence type="ECO:0000256" key="5">
    <source>
        <dbReference type="HAMAP-Rule" id="MF_01281"/>
    </source>
</evidence>
<evidence type="ECO:0000256" key="4">
    <source>
        <dbReference type="ARBA" id="ARBA00022833"/>
    </source>
</evidence>
<feature type="binding site" evidence="5">
    <location>
        <position position="219"/>
    </location>
    <ligand>
        <name>Zn(2+)</name>
        <dbReference type="ChEBI" id="CHEBI:29105"/>
    </ligand>
</feature>
<evidence type="ECO:0000256" key="2">
    <source>
        <dbReference type="ARBA" id="ARBA00022723"/>
    </source>
</evidence>
<comment type="function">
    <text evidence="5">Catalyzes the deamination of 5-methylthioadenosine and S-adenosyl-L-homocysteine into 5-methylthioinosine and S-inosyl-L-homocysteine, respectively. Is also able to deaminate adenosine.</text>
</comment>
<feature type="binding site" evidence="5">
    <location>
        <position position="99"/>
    </location>
    <ligand>
        <name>substrate</name>
    </ligand>
</feature>
<dbReference type="Proteomes" id="UP000807785">
    <property type="component" value="Unassembled WGS sequence"/>
</dbReference>
<dbReference type="EC" id="3.5.4.31" evidence="5"/>
<gene>
    <name evidence="5" type="primary">mtaD</name>
    <name evidence="7" type="ORF">IPH26_17105</name>
</gene>
<feature type="binding site" evidence="5">
    <location>
        <position position="192"/>
    </location>
    <ligand>
        <name>substrate</name>
    </ligand>
</feature>
<comment type="catalytic activity">
    <reaction evidence="5">
        <text>S-methyl-5'-thioadenosine + H2O + H(+) = S-methyl-5'-thioinosine + NH4(+)</text>
        <dbReference type="Rhea" id="RHEA:25025"/>
        <dbReference type="ChEBI" id="CHEBI:15377"/>
        <dbReference type="ChEBI" id="CHEBI:15378"/>
        <dbReference type="ChEBI" id="CHEBI:17509"/>
        <dbReference type="ChEBI" id="CHEBI:28938"/>
        <dbReference type="ChEBI" id="CHEBI:48595"/>
        <dbReference type="EC" id="3.5.4.31"/>
    </reaction>
</comment>
<dbReference type="Pfam" id="PF01979">
    <property type="entry name" value="Amidohydro_1"/>
    <property type="match status" value="1"/>
</dbReference>
<dbReference type="GO" id="GO:0050270">
    <property type="term" value="F:S-adenosylhomocysteine deaminase activity"/>
    <property type="evidence" value="ECO:0007669"/>
    <property type="project" value="UniProtKB-UniRule"/>
</dbReference>
<dbReference type="EMBL" id="JADJEV010000004">
    <property type="protein sequence ID" value="MBK6974579.1"/>
    <property type="molecule type" value="Genomic_DNA"/>
</dbReference>
<comment type="similarity">
    <text evidence="5">Belongs to the metallo-dependent hydrolases superfamily. MTA/SAH deaminase family.</text>
</comment>
<dbReference type="GO" id="GO:0046872">
    <property type="term" value="F:metal ion binding"/>
    <property type="evidence" value="ECO:0007669"/>
    <property type="project" value="UniProtKB-KW"/>
</dbReference>